<dbReference type="AlphaFoldDB" id="A0A0F5K2R8"/>
<evidence type="ECO:0000313" key="3">
    <source>
        <dbReference type="Proteomes" id="UP000033618"/>
    </source>
</evidence>
<comment type="caution">
    <text evidence="2">The sequence shown here is derived from an EMBL/GenBank/DDBJ whole genome shotgun (WGS) entry which is preliminary data.</text>
</comment>
<feature type="signal peptide" evidence="1">
    <location>
        <begin position="1"/>
        <end position="32"/>
    </location>
</feature>
<feature type="chain" id="PRO_5002491090" description="DUF4189 domain-containing protein" evidence="1">
    <location>
        <begin position="33"/>
        <end position="156"/>
    </location>
</feature>
<name>A0A0F5K2R8_9BURK</name>
<dbReference type="Proteomes" id="UP000033618">
    <property type="component" value="Unassembled WGS sequence"/>
</dbReference>
<keyword evidence="3" id="KW-1185">Reference proteome</keyword>
<dbReference type="PATRIC" id="fig|28092.6.peg.1371"/>
<sequence length="156" mass="17203">MAGFLMILRVLGRRFFAMSLLASSLSPVNALAFTVCLSGSYKTTEFRWVGGGWFANSDAALSKCEQATEALSKSECKSASPFRSAEFFRPDGTQIIGQARSDSIQDYCKGALGGGEGKEYYWYISQSLTNACMNKKGFAWKEVAVKKCKPWLNIMQ</sequence>
<evidence type="ECO:0008006" key="4">
    <source>
        <dbReference type="Google" id="ProtNLM"/>
    </source>
</evidence>
<evidence type="ECO:0000256" key="1">
    <source>
        <dbReference type="SAM" id="SignalP"/>
    </source>
</evidence>
<evidence type="ECO:0000313" key="2">
    <source>
        <dbReference type="EMBL" id="KKB64421.1"/>
    </source>
</evidence>
<accession>A0A0F5K2R8</accession>
<dbReference type="EMBL" id="LAQU01000004">
    <property type="protein sequence ID" value="KKB64421.1"/>
    <property type="molecule type" value="Genomic_DNA"/>
</dbReference>
<gene>
    <name evidence="2" type="ORF">WM40_05755</name>
</gene>
<dbReference type="RefSeq" id="WP_157685728.1">
    <property type="nucleotide sequence ID" value="NZ_CADFGU010000008.1"/>
</dbReference>
<proteinExistence type="predicted"/>
<organism evidence="2 3">
    <name type="scientific">Robbsia andropogonis</name>
    <dbReference type="NCBI Taxonomy" id="28092"/>
    <lineage>
        <taxon>Bacteria</taxon>
        <taxon>Pseudomonadati</taxon>
        <taxon>Pseudomonadota</taxon>
        <taxon>Betaproteobacteria</taxon>
        <taxon>Burkholderiales</taxon>
        <taxon>Burkholderiaceae</taxon>
        <taxon>Robbsia</taxon>
    </lineage>
</organism>
<reference evidence="2 3" key="1">
    <citation type="submission" date="2015-03" db="EMBL/GenBank/DDBJ databases">
        <title>Draft Genome Sequence of Burkholderia andropogonis type strain ICMP2807, isolated from Sorghum bicolor.</title>
        <authorList>
            <person name="Lopes-Santos L."/>
            <person name="Castro D.B."/>
            <person name="Ottoboni L.M."/>
            <person name="Park D."/>
            <person name="Weirc B.S."/>
            <person name="Destefano S.A."/>
        </authorList>
    </citation>
    <scope>NUCLEOTIDE SEQUENCE [LARGE SCALE GENOMIC DNA]</scope>
    <source>
        <strain evidence="2 3">ICMP2807</strain>
    </source>
</reference>
<keyword evidence="1" id="KW-0732">Signal</keyword>
<protein>
    <recommendedName>
        <fullName evidence="4">DUF4189 domain-containing protein</fullName>
    </recommendedName>
</protein>